<dbReference type="InterPro" id="IPR007498">
    <property type="entry name" value="PqiA-like"/>
</dbReference>
<dbReference type="PANTHER" id="PTHR30462:SF3">
    <property type="entry name" value="INTERMEMBRANE TRANSPORT PROTEIN PQIA"/>
    <property type="match status" value="1"/>
</dbReference>
<dbReference type="PANTHER" id="PTHR30462">
    <property type="entry name" value="INTERMEMBRANE TRANSPORT PROTEIN PQIB-RELATED"/>
    <property type="match status" value="1"/>
</dbReference>
<reference evidence="9 10" key="1">
    <citation type="submission" date="2019-04" db="EMBL/GenBank/DDBJ databases">
        <title>A reverse ecology approach based on a biological definition of microbial populations.</title>
        <authorList>
            <person name="Arevalo P."/>
            <person name="Vaninsberghe D."/>
            <person name="Elsherbini J."/>
            <person name="Gore J."/>
            <person name="Polz M."/>
        </authorList>
    </citation>
    <scope>NUCLEOTIDE SEQUENCE [LARGE SCALE GENOMIC DNA]</scope>
    <source>
        <strain evidence="9 10">10N.222.48.A1</strain>
    </source>
</reference>
<feature type="transmembrane region" description="Helical" evidence="8">
    <location>
        <begin position="358"/>
        <end position="379"/>
    </location>
</feature>
<evidence type="ECO:0000256" key="1">
    <source>
        <dbReference type="ARBA" id="ARBA00004429"/>
    </source>
</evidence>
<dbReference type="InterPro" id="IPR005219">
    <property type="entry name" value="PqiA-like_proteobact"/>
</dbReference>
<keyword evidence="5 8" id="KW-0812">Transmembrane</keyword>
<dbReference type="Pfam" id="PF04403">
    <property type="entry name" value="PqiA"/>
    <property type="match status" value="2"/>
</dbReference>
<dbReference type="EMBL" id="SYVO01000114">
    <property type="protein sequence ID" value="TKG01793.1"/>
    <property type="molecule type" value="Genomic_DNA"/>
</dbReference>
<dbReference type="InterPro" id="IPR051800">
    <property type="entry name" value="PqiA-PqiB_transport"/>
</dbReference>
<sequence length="415" mass="46375">MSDLCTKSCIECGLVSQFHELAPGSEASCPRCKHTLCSIGASKGQGVMAYASASLITLVMSLIFPYMSFSVQGISQQITLYQAVEMMNRLDNTSIAALLFLAVIFLPAYFLISVIWFYALTERKSKQAYAPSRLAIFVLKTLSWVKPWLMVDVFLIGVLVSLIKISALADVSMGISFWAFAIYAMLVVKTMSLVDFDWIWDKLIPLKALNSDTAGGLFQQHDHLVCHVCGQVHLYDDNLTQCSRCHVHLHRFNPTKNLQIVWALLFTAIIFYIPANLYPMMYTSAFGTSEGSTIIEGVIILWNMGSYPVAMVILLASVFIPMAKMVALAYLYWNAKRVEGLPPHEANRFLKIYRVTEFIGRWSMIDIFVVAILVALVQLDGVMAIYPGPAALSFASVVIFTMLSAMIFDSRIIWK</sequence>
<keyword evidence="7 8" id="KW-0472">Membrane</keyword>
<comment type="caution">
    <text evidence="9">The sequence shown here is derived from an EMBL/GenBank/DDBJ whole genome shotgun (WGS) entry which is preliminary data.</text>
</comment>
<evidence type="ECO:0000256" key="8">
    <source>
        <dbReference type="SAM" id="Phobius"/>
    </source>
</evidence>
<evidence type="ECO:0000256" key="4">
    <source>
        <dbReference type="ARBA" id="ARBA00022519"/>
    </source>
</evidence>
<accession>A0A4U2EHN8</accession>
<keyword evidence="6 8" id="KW-1133">Transmembrane helix</keyword>
<evidence type="ECO:0000256" key="2">
    <source>
        <dbReference type="ARBA" id="ARBA00007555"/>
    </source>
</evidence>
<feature type="transmembrane region" description="Helical" evidence="8">
    <location>
        <begin position="95"/>
        <end position="119"/>
    </location>
</feature>
<feature type="transmembrane region" description="Helical" evidence="8">
    <location>
        <begin position="309"/>
        <end position="333"/>
    </location>
</feature>
<evidence type="ECO:0000256" key="5">
    <source>
        <dbReference type="ARBA" id="ARBA00022692"/>
    </source>
</evidence>
<evidence type="ECO:0000313" key="9">
    <source>
        <dbReference type="EMBL" id="TKG01793.1"/>
    </source>
</evidence>
<name>A0A4U2EHN8_9VIBR</name>
<feature type="transmembrane region" description="Helical" evidence="8">
    <location>
        <begin position="260"/>
        <end position="278"/>
    </location>
</feature>
<dbReference type="NCBIfam" id="TIGR00155">
    <property type="entry name" value="pqiA_fam"/>
    <property type="match status" value="1"/>
</dbReference>
<evidence type="ECO:0000256" key="6">
    <source>
        <dbReference type="ARBA" id="ARBA00022989"/>
    </source>
</evidence>
<proteinExistence type="inferred from homology"/>
<evidence type="ECO:0000256" key="3">
    <source>
        <dbReference type="ARBA" id="ARBA00022475"/>
    </source>
</evidence>
<protein>
    <submittedName>
        <fullName evidence="9">Paraquat-inducible protein A</fullName>
    </submittedName>
</protein>
<evidence type="ECO:0000313" key="10">
    <source>
        <dbReference type="Proteomes" id="UP000305840"/>
    </source>
</evidence>
<keyword evidence="3" id="KW-1003">Cell membrane</keyword>
<dbReference type="RefSeq" id="WP_029223404.1">
    <property type="nucleotide sequence ID" value="NZ_JAJGZU010000036.1"/>
</dbReference>
<dbReference type="AlphaFoldDB" id="A0A4U2EHN8"/>
<feature type="transmembrane region" description="Helical" evidence="8">
    <location>
        <begin position="47"/>
        <end position="67"/>
    </location>
</feature>
<dbReference type="CDD" id="cd15489">
    <property type="entry name" value="PHD_SF"/>
    <property type="match status" value="1"/>
</dbReference>
<feature type="transmembrane region" description="Helical" evidence="8">
    <location>
        <begin position="385"/>
        <end position="408"/>
    </location>
</feature>
<feature type="transmembrane region" description="Helical" evidence="8">
    <location>
        <begin position="175"/>
        <end position="194"/>
    </location>
</feature>
<comment type="similarity">
    <text evidence="2">Belongs to the PqiA family.</text>
</comment>
<dbReference type="GO" id="GO:0005886">
    <property type="term" value="C:plasma membrane"/>
    <property type="evidence" value="ECO:0007669"/>
    <property type="project" value="UniProtKB-SubCell"/>
</dbReference>
<comment type="subcellular location">
    <subcellularLocation>
        <location evidence="1">Cell inner membrane</location>
        <topology evidence="1">Multi-pass membrane protein</topology>
    </subcellularLocation>
</comment>
<gene>
    <name evidence="9" type="ORF">FCV91_23290</name>
</gene>
<dbReference type="Proteomes" id="UP000305840">
    <property type="component" value="Unassembled WGS sequence"/>
</dbReference>
<keyword evidence="4" id="KW-0997">Cell inner membrane</keyword>
<evidence type="ECO:0000256" key="7">
    <source>
        <dbReference type="ARBA" id="ARBA00023136"/>
    </source>
</evidence>
<organism evidence="9 10">
    <name type="scientific">Vibrio lentus</name>
    <dbReference type="NCBI Taxonomy" id="136468"/>
    <lineage>
        <taxon>Bacteria</taxon>
        <taxon>Pseudomonadati</taxon>
        <taxon>Pseudomonadota</taxon>
        <taxon>Gammaproteobacteria</taxon>
        <taxon>Vibrionales</taxon>
        <taxon>Vibrionaceae</taxon>
        <taxon>Vibrio</taxon>
    </lineage>
</organism>